<dbReference type="Gene3D" id="3.40.630.30">
    <property type="match status" value="1"/>
</dbReference>
<name>A0ABQ5T946_9CAUL</name>
<gene>
    <name evidence="1" type="ORF">GCM10017620_19060</name>
</gene>
<accession>A0ABQ5T946</accession>
<protein>
    <recommendedName>
        <fullName evidence="3">N-acetyltransferase</fullName>
    </recommendedName>
</protein>
<evidence type="ECO:0000313" key="2">
    <source>
        <dbReference type="Proteomes" id="UP001143509"/>
    </source>
</evidence>
<evidence type="ECO:0008006" key="3">
    <source>
        <dbReference type="Google" id="ProtNLM"/>
    </source>
</evidence>
<proteinExistence type="predicted"/>
<evidence type="ECO:0000313" key="1">
    <source>
        <dbReference type="EMBL" id="GLK48933.1"/>
    </source>
</evidence>
<dbReference type="EMBL" id="BSFD01000005">
    <property type="protein sequence ID" value="GLK48933.1"/>
    <property type="molecule type" value="Genomic_DNA"/>
</dbReference>
<sequence>MAVRPIRRSDYDALNRLHRQVGWPERSQAGWRWLEQNPARLDIDAPMGWVVTDSDDAPVAMLGNLIQRFRQGDRLLHGATGFSIIVTPQHKGASRPLIKAFLAQPDLFARYTLNANARSAPLYRLFGLEPGPTPTHALKLSWAVDRLACLKGRLLRRLLGHVSAETARRLGERLMNRRLFRTARLALPAEVVVLRDTGEASAYAGFWRELAAEGRLLADRSPEVLNWRLSDPDQTLPPLLLGLVREGRLVGMAEALMTKTSLIEPPCLDIIDLVALKTAPQAIETLAACLIANARALGAAKVRLQVTTPEILDQLGALPPKARREGGWGHCHAIVEDPELARAWSPTPFDGDYAVCARAVPLPRAWRAPLRGQTMSSGGLGLSQGR</sequence>
<dbReference type="RefSeq" id="WP_271165146.1">
    <property type="nucleotide sequence ID" value="NZ_BSFD01000005.1"/>
</dbReference>
<reference evidence="1" key="1">
    <citation type="journal article" date="2014" name="Int. J. Syst. Evol. Microbiol.">
        <title>Complete genome of a new Firmicutes species belonging to the dominant human colonic microbiota ('Ruminococcus bicirculans') reveals two chromosomes and a selective capacity to utilize plant glucans.</title>
        <authorList>
            <consortium name="NISC Comparative Sequencing Program"/>
            <person name="Wegmann U."/>
            <person name="Louis P."/>
            <person name="Goesmann A."/>
            <person name="Henrissat B."/>
            <person name="Duncan S.H."/>
            <person name="Flint H.J."/>
        </authorList>
    </citation>
    <scope>NUCLEOTIDE SEQUENCE</scope>
    <source>
        <strain evidence="1">VKM B-1499</strain>
    </source>
</reference>
<dbReference type="SUPFAM" id="SSF55729">
    <property type="entry name" value="Acyl-CoA N-acyltransferases (Nat)"/>
    <property type="match status" value="1"/>
</dbReference>
<dbReference type="Proteomes" id="UP001143509">
    <property type="component" value="Unassembled WGS sequence"/>
</dbReference>
<keyword evidence="2" id="KW-1185">Reference proteome</keyword>
<organism evidence="1 2">
    <name type="scientific">Brevundimonas intermedia</name>
    <dbReference type="NCBI Taxonomy" id="74315"/>
    <lineage>
        <taxon>Bacteria</taxon>
        <taxon>Pseudomonadati</taxon>
        <taxon>Pseudomonadota</taxon>
        <taxon>Alphaproteobacteria</taxon>
        <taxon>Caulobacterales</taxon>
        <taxon>Caulobacteraceae</taxon>
        <taxon>Brevundimonas</taxon>
    </lineage>
</organism>
<dbReference type="InterPro" id="IPR016181">
    <property type="entry name" value="Acyl_CoA_acyltransferase"/>
</dbReference>
<reference evidence="1" key="2">
    <citation type="submission" date="2023-01" db="EMBL/GenBank/DDBJ databases">
        <authorList>
            <person name="Sun Q."/>
            <person name="Evtushenko L."/>
        </authorList>
    </citation>
    <scope>NUCLEOTIDE SEQUENCE</scope>
    <source>
        <strain evidence="1">VKM B-1499</strain>
    </source>
</reference>
<comment type="caution">
    <text evidence="1">The sequence shown here is derived from an EMBL/GenBank/DDBJ whole genome shotgun (WGS) entry which is preliminary data.</text>
</comment>